<organism evidence="1 2">
    <name type="scientific">Flavimaribacter sediminis</name>
    <dbReference type="NCBI Taxonomy" id="2865987"/>
    <lineage>
        <taxon>Bacteria</taxon>
        <taxon>Pseudomonadati</taxon>
        <taxon>Pseudomonadota</taxon>
        <taxon>Alphaproteobacteria</taxon>
        <taxon>Hyphomicrobiales</taxon>
        <taxon>Rhizobiaceae</taxon>
        <taxon>Flavimaribacter</taxon>
    </lineage>
</organism>
<keyword evidence="2" id="KW-1185">Reference proteome</keyword>
<dbReference type="EMBL" id="JAICBX010000005">
    <property type="protein sequence ID" value="MBW8640053.1"/>
    <property type="molecule type" value="Genomic_DNA"/>
</dbReference>
<evidence type="ECO:0000313" key="2">
    <source>
        <dbReference type="Proteomes" id="UP001196509"/>
    </source>
</evidence>
<evidence type="ECO:0000313" key="1">
    <source>
        <dbReference type="EMBL" id="MBW8640053.1"/>
    </source>
</evidence>
<name>A0AAE2ZNY4_9HYPH</name>
<sequence>MSDTDVSVLDVRNLKDVFQAPQRATRDVISKRLFSKLDAPFCASPRKVDFSSHPLGDVLSAGCFPRMSLFPCAPRGRSNSTGKFELTFRKIGAVGFMSRHRREFMIAAASTSSSRIQH</sequence>
<dbReference type="RefSeq" id="WP_220230773.1">
    <property type="nucleotide sequence ID" value="NZ_JAICBX010000005.1"/>
</dbReference>
<reference evidence="1" key="1">
    <citation type="submission" date="2021-08" db="EMBL/GenBank/DDBJ databases">
        <title>Hoeflea bacterium WL0058 sp. nov., isolated from the sediment.</title>
        <authorList>
            <person name="Wang L."/>
            <person name="Zhang D."/>
        </authorList>
    </citation>
    <scope>NUCLEOTIDE SEQUENCE</scope>
    <source>
        <strain evidence="1">WL0058</strain>
    </source>
</reference>
<dbReference type="Proteomes" id="UP001196509">
    <property type="component" value="Unassembled WGS sequence"/>
</dbReference>
<accession>A0AAE2ZNY4</accession>
<comment type="caution">
    <text evidence="1">The sequence shown here is derived from an EMBL/GenBank/DDBJ whole genome shotgun (WGS) entry which is preliminary data.</text>
</comment>
<proteinExistence type="predicted"/>
<protein>
    <submittedName>
        <fullName evidence="1">Uncharacterized protein</fullName>
    </submittedName>
</protein>
<gene>
    <name evidence="1" type="ORF">K1W69_22850</name>
</gene>
<dbReference type="AlphaFoldDB" id="A0AAE2ZNY4"/>